<dbReference type="GO" id="GO:0003677">
    <property type="term" value="F:DNA binding"/>
    <property type="evidence" value="ECO:0007669"/>
    <property type="project" value="UniProtKB-KW"/>
</dbReference>
<organism evidence="5 6">
    <name type="scientific">Edaphobacter modestus</name>
    <dbReference type="NCBI Taxonomy" id="388466"/>
    <lineage>
        <taxon>Bacteria</taxon>
        <taxon>Pseudomonadati</taxon>
        <taxon>Acidobacteriota</taxon>
        <taxon>Terriglobia</taxon>
        <taxon>Terriglobales</taxon>
        <taxon>Acidobacteriaceae</taxon>
        <taxon>Edaphobacter</taxon>
    </lineage>
</organism>
<evidence type="ECO:0000256" key="3">
    <source>
        <dbReference type="ARBA" id="ARBA00023163"/>
    </source>
</evidence>
<evidence type="ECO:0000313" key="5">
    <source>
        <dbReference type="EMBL" id="RZU40907.1"/>
    </source>
</evidence>
<comment type="caution">
    <text evidence="5">The sequence shown here is derived from an EMBL/GenBank/DDBJ whole genome shotgun (WGS) entry which is preliminary data.</text>
</comment>
<name>A0A4Q7YT30_9BACT</name>
<dbReference type="InterPro" id="IPR001845">
    <property type="entry name" value="HTH_ArsR_DNA-bd_dom"/>
</dbReference>
<dbReference type="Gene3D" id="1.10.10.10">
    <property type="entry name" value="Winged helix-like DNA-binding domain superfamily/Winged helix DNA-binding domain"/>
    <property type="match status" value="1"/>
</dbReference>
<keyword evidence="2" id="KW-0238">DNA-binding</keyword>
<keyword evidence="6" id="KW-1185">Reference proteome</keyword>
<evidence type="ECO:0000313" key="6">
    <source>
        <dbReference type="Proteomes" id="UP000292958"/>
    </source>
</evidence>
<dbReference type="OrthoDB" id="9794330at2"/>
<proteinExistence type="predicted"/>
<evidence type="ECO:0000256" key="1">
    <source>
        <dbReference type="ARBA" id="ARBA00023015"/>
    </source>
</evidence>
<dbReference type="PRINTS" id="PR00778">
    <property type="entry name" value="HTHARSR"/>
</dbReference>
<evidence type="ECO:0000259" key="4">
    <source>
        <dbReference type="PROSITE" id="PS50987"/>
    </source>
</evidence>
<protein>
    <submittedName>
        <fullName evidence="5">ArsR family transcriptional regulator</fullName>
    </submittedName>
</protein>
<dbReference type="Pfam" id="PF12840">
    <property type="entry name" value="HTH_20"/>
    <property type="match status" value="1"/>
</dbReference>
<keyword evidence="3" id="KW-0804">Transcription</keyword>
<dbReference type="PANTHER" id="PTHR43132:SF2">
    <property type="entry name" value="ARSENICAL RESISTANCE OPERON REPRESSOR ARSR-RELATED"/>
    <property type="match status" value="1"/>
</dbReference>
<dbReference type="Proteomes" id="UP000292958">
    <property type="component" value="Unassembled WGS sequence"/>
</dbReference>
<feature type="domain" description="HTH arsR-type" evidence="4">
    <location>
        <begin position="6"/>
        <end position="96"/>
    </location>
</feature>
<gene>
    <name evidence="5" type="ORF">BDD14_2396</name>
</gene>
<dbReference type="SUPFAM" id="SSF46785">
    <property type="entry name" value="Winged helix' DNA-binding domain"/>
    <property type="match status" value="1"/>
</dbReference>
<dbReference type="InterPro" id="IPR036388">
    <property type="entry name" value="WH-like_DNA-bd_sf"/>
</dbReference>
<dbReference type="InterPro" id="IPR051011">
    <property type="entry name" value="Metal_resp_trans_reg"/>
</dbReference>
<dbReference type="SMART" id="SM00418">
    <property type="entry name" value="HTH_ARSR"/>
    <property type="match status" value="1"/>
</dbReference>
<dbReference type="RefSeq" id="WP_130418910.1">
    <property type="nucleotide sequence ID" value="NZ_SHKW01000001.1"/>
</dbReference>
<reference evidence="5 6" key="1">
    <citation type="submission" date="2019-02" db="EMBL/GenBank/DDBJ databases">
        <title>Genomic Encyclopedia of Archaeal and Bacterial Type Strains, Phase II (KMG-II): from individual species to whole genera.</title>
        <authorList>
            <person name="Goeker M."/>
        </authorList>
    </citation>
    <scope>NUCLEOTIDE SEQUENCE [LARGE SCALE GENOMIC DNA]</scope>
    <source>
        <strain evidence="5 6">DSM 18101</strain>
    </source>
</reference>
<dbReference type="InterPro" id="IPR011991">
    <property type="entry name" value="ArsR-like_HTH"/>
</dbReference>
<dbReference type="AlphaFoldDB" id="A0A4Q7YT30"/>
<dbReference type="EMBL" id="SHKW01000001">
    <property type="protein sequence ID" value="RZU40907.1"/>
    <property type="molecule type" value="Genomic_DNA"/>
</dbReference>
<accession>A0A4Q7YT30</accession>
<dbReference type="PROSITE" id="PS50987">
    <property type="entry name" value="HTH_ARSR_2"/>
    <property type="match status" value="1"/>
</dbReference>
<dbReference type="CDD" id="cd00090">
    <property type="entry name" value="HTH_ARSR"/>
    <property type="match status" value="1"/>
</dbReference>
<evidence type="ECO:0000256" key="2">
    <source>
        <dbReference type="ARBA" id="ARBA00023125"/>
    </source>
</evidence>
<dbReference type="PANTHER" id="PTHR43132">
    <property type="entry name" value="ARSENICAL RESISTANCE OPERON REPRESSOR ARSR-RELATED"/>
    <property type="match status" value="1"/>
</dbReference>
<keyword evidence="1" id="KW-0805">Transcription regulation</keyword>
<sequence length="96" mass="10656">MSKARKPGLTQQQFEAIGRAISDPRRYAILHQIAAEPGLICGALEAHQHISAPTISHHLKELQEAGLIDIAREGRTASLFLRREVWESYLDSLASL</sequence>
<dbReference type="InterPro" id="IPR036390">
    <property type="entry name" value="WH_DNA-bd_sf"/>
</dbReference>
<dbReference type="GO" id="GO:0003700">
    <property type="term" value="F:DNA-binding transcription factor activity"/>
    <property type="evidence" value="ECO:0007669"/>
    <property type="project" value="InterPro"/>
</dbReference>